<reference evidence="2 3" key="1">
    <citation type="submission" date="2014-04" db="EMBL/GenBank/DDBJ databases">
        <authorList>
            <consortium name="DOE Joint Genome Institute"/>
            <person name="Kuo A."/>
            <person name="Kohler A."/>
            <person name="Nagy L.G."/>
            <person name="Floudas D."/>
            <person name="Copeland A."/>
            <person name="Barry K.W."/>
            <person name="Cichocki N."/>
            <person name="Veneault-Fourrey C."/>
            <person name="LaButti K."/>
            <person name="Lindquist E.A."/>
            <person name="Lipzen A."/>
            <person name="Lundell T."/>
            <person name="Morin E."/>
            <person name="Murat C."/>
            <person name="Sun H."/>
            <person name="Tunlid A."/>
            <person name="Henrissat B."/>
            <person name="Grigoriev I.V."/>
            <person name="Hibbett D.S."/>
            <person name="Martin F."/>
            <person name="Nordberg H.P."/>
            <person name="Cantor M.N."/>
            <person name="Hua S.X."/>
        </authorList>
    </citation>
    <scope>NUCLEOTIDE SEQUENCE [LARGE SCALE GENOMIC DNA]</scope>
    <source>
        <strain evidence="2 3">LaAM-08-1</strain>
    </source>
</reference>
<evidence type="ECO:0000256" key="1">
    <source>
        <dbReference type="SAM" id="MobiDB-lite"/>
    </source>
</evidence>
<proteinExistence type="predicted"/>
<dbReference type="AlphaFoldDB" id="A0A0C9YD57"/>
<keyword evidence="3" id="KW-1185">Reference proteome</keyword>
<sequence>MTPTIVIHPPKIQASIPDTVPLLPPPPSHPSDPNRLLLPPPPAAIQLTYLLGGSSSEHMQTLHSLYAAQIATILWTHESQTALEPSRRSIVVGVALRGRDGDADADKRERAVFEGVMSMLQELLLNT</sequence>
<name>A0A0C9YD57_9AGAR</name>
<protein>
    <recommendedName>
        <fullName evidence="4">Proteasome assembly chaperone 3</fullName>
    </recommendedName>
</protein>
<dbReference type="Proteomes" id="UP000054477">
    <property type="component" value="Unassembled WGS sequence"/>
</dbReference>
<evidence type="ECO:0000313" key="3">
    <source>
        <dbReference type="Proteomes" id="UP000054477"/>
    </source>
</evidence>
<organism evidence="2 3">
    <name type="scientific">Laccaria amethystina LaAM-08-1</name>
    <dbReference type="NCBI Taxonomy" id="1095629"/>
    <lineage>
        <taxon>Eukaryota</taxon>
        <taxon>Fungi</taxon>
        <taxon>Dikarya</taxon>
        <taxon>Basidiomycota</taxon>
        <taxon>Agaricomycotina</taxon>
        <taxon>Agaricomycetes</taxon>
        <taxon>Agaricomycetidae</taxon>
        <taxon>Agaricales</taxon>
        <taxon>Agaricineae</taxon>
        <taxon>Hydnangiaceae</taxon>
        <taxon>Laccaria</taxon>
    </lineage>
</organism>
<dbReference type="STRING" id="1095629.A0A0C9YD57"/>
<gene>
    <name evidence="2" type="ORF">K443DRAFT_672781</name>
</gene>
<evidence type="ECO:0000313" key="2">
    <source>
        <dbReference type="EMBL" id="KIK08292.1"/>
    </source>
</evidence>
<dbReference type="InterPro" id="IPR053720">
    <property type="entry name" value="Psm_Assembly_Chaperone"/>
</dbReference>
<dbReference type="OrthoDB" id="5593278at2759"/>
<reference evidence="3" key="2">
    <citation type="submission" date="2015-01" db="EMBL/GenBank/DDBJ databases">
        <title>Evolutionary Origins and Diversification of the Mycorrhizal Mutualists.</title>
        <authorList>
            <consortium name="DOE Joint Genome Institute"/>
            <consortium name="Mycorrhizal Genomics Consortium"/>
            <person name="Kohler A."/>
            <person name="Kuo A."/>
            <person name="Nagy L.G."/>
            <person name="Floudas D."/>
            <person name="Copeland A."/>
            <person name="Barry K.W."/>
            <person name="Cichocki N."/>
            <person name="Veneault-Fourrey C."/>
            <person name="LaButti K."/>
            <person name="Lindquist E.A."/>
            <person name="Lipzen A."/>
            <person name="Lundell T."/>
            <person name="Morin E."/>
            <person name="Murat C."/>
            <person name="Riley R."/>
            <person name="Ohm R."/>
            <person name="Sun H."/>
            <person name="Tunlid A."/>
            <person name="Henrissat B."/>
            <person name="Grigoriev I.V."/>
            <person name="Hibbett D.S."/>
            <person name="Martin F."/>
        </authorList>
    </citation>
    <scope>NUCLEOTIDE SEQUENCE [LARGE SCALE GENOMIC DNA]</scope>
    <source>
        <strain evidence="3">LaAM-08-1</strain>
    </source>
</reference>
<accession>A0A0C9YD57</accession>
<evidence type="ECO:0008006" key="4">
    <source>
        <dbReference type="Google" id="ProtNLM"/>
    </source>
</evidence>
<feature type="region of interest" description="Disordered" evidence="1">
    <location>
        <begin position="16"/>
        <end position="38"/>
    </location>
</feature>
<dbReference type="Gene3D" id="3.30.230.90">
    <property type="match status" value="1"/>
</dbReference>
<dbReference type="EMBL" id="KN838543">
    <property type="protein sequence ID" value="KIK08292.1"/>
    <property type="molecule type" value="Genomic_DNA"/>
</dbReference>
<dbReference type="HOGENOM" id="CLU_105927_1_0_1"/>